<dbReference type="Pfam" id="PF17938">
    <property type="entry name" value="TetR_C_29"/>
    <property type="match status" value="1"/>
</dbReference>
<dbReference type="PRINTS" id="PR00455">
    <property type="entry name" value="HTHTETR"/>
</dbReference>
<sequence length="215" mass="24646">MDKEKIDKKDHILDVAEKVFSEHGFDGASTRLISGEANVNMAMLNYYFGSKEGLFIAVVERKITSFQDILQNIGNASDMSPWDKIERYIEIYGEKVVNNNCFQKLLYREMGINRRTDLSDKLRSILMVNVGELTKILDEGVRQGDFNADVDAAMVIATLYGTKNYLLNTPLMATTMLGFDIQDDKLMEEKLKPRIKTYMKRLLKAYLMTDNDNTK</sequence>
<dbReference type="EMBL" id="CP022743">
    <property type="protein sequence ID" value="ASU32195.1"/>
    <property type="molecule type" value="Genomic_DNA"/>
</dbReference>
<evidence type="ECO:0000313" key="5">
    <source>
        <dbReference type="Proteomes" id="UP000215002"/>
    </source>
</evidence>
<dbReference type="Gene3D" id="1.10.357.10">
    <property type="entry name" value="Tetracycline Repressor, domain 2"/>
    <property type="match status" value="1"/>
</dbReference>
<accession>A0A223NQK6</accession>
<name>A0A223NQK6_9SPHI</name>
<evidence type="ECO:0000256" key="1">
    <source>
        <dbReference type="ARBA" id="ARBA00023125"/>
    </source>
</evidence>
<dbReference type="PANTHER" id="PTHR30328:SF54">
    <property type="entry name" value="HTH-TYPE TRANSCRIPTIONAL REPRESSOR SCO4008"/>
    <property type="match status" value="1"/>
</dbReference>
<dbReference type="InterPro" id="IPR050109">
    <property type="entry name" value="HTH-type_TetR-like_transc_reg"/>
</dbReference>
<dbReference type="PANTHER" id="PTHR30328">
    <property type="entry name" value="TRANSCRIPTIONAL REPRESSOR"/>
    <property type="match status" value="1"/>
</dbReference>
<dbReference type="AlphaFoldDB" id="A0A223NQK6"/>
<dbReference type="SUPFAM" id="SSF46689">
    <property type="entry name" value="Homeodomain-like"/>
    <property type="match status" value="1"/>
</dbReference>
<feature type="domain" description="HTH tetR-type" evidence="3">
    <location>
        <begin position="6"/>
        <end position="66"/>
    </location>
</feature>
<evidence type="ECO:0000313" key="4">
    <source>
        <dbReference type="EMBL" id="ASU32195.1"/>
    </source>
</evidence>
<reference evidence="4 5" key="1">
    <citation type="submission" date="2017-08" db="EMBL/GenBank/DDBJ databases">
        <title>Complete genome sequence of Mucilaginibacter sp. strain BJC16-A31.</title>
        <authorList>
            <consortium name="Henan University of Science and Technology"/>
            <person name="You X."/>
        </authorList>
    </citation>
    <scope>NUCLEOTIDE SEQUENCE [LARGE SCALE GENOMIC DNA]</scope>
    <source>
        <strain evidence="4 5">BJC16-A31</strain>
    </source>
</reference>
<dbReference type="OrthoDB" id="9789566at2"/>
<dbReference type="Proteomes" id="UP000215002">
    <property type="component" value="Chromosome"/>
</dbReference>
<keyword evidence="5" id="KW-1185">Reference proteome</keyword>
<dbReference type="InterPro" id="IPR009057">
    <property type="entry name" value="Homeodomain-like_sf"/>
</dbReference>
<dbReference type="PROSITE" id="PS01081">
    <property type="entry name" value="HTH_TETR_1"/>
    <property type="match status" value="1"/>
</dbReference>
<dbReference type="InterPro" id="IPR001647">
    <property type="entry name" value="HTH_TetR"/>
</dbReference>
<feature type="DNA-binding region" description="H-T-H motif" evidence="2">
    <location>
        <begin position="29"/>
        <end position="48"/>
    </location>
</feature>
<dbReference type="SUPFAM" id="SSF48498">
    <property type="entry name" value="Tetracyclin repressor-like, C-terminal domain"/>
    <property type="match status" value="1"/>
</dbReference>
<evidence type="ECO:0000256" key="2">
    <source>
        <dbReference type="PROSITE-ProRule" id="PRU00335"/>
    </source>
</evidence>
<dbReference type="InterPro" id="IPR041474">
    <property type="entry name" value="NicS_C"/>
</dbReference>
<dbReference type="KEGG" id="muc:MuYL_0292"/>
<dbReference type="GO" id="GO:0003677">
    <property type="term" value="F:DNA binding"/>
    <property type="evidence" value="ECO:0007669"/>
    <property type="project" value="UniProtKB-UniRule"/>
</dbReference>
<protein>
    <recommendedName>
        <fullName evidence="3">HTH tetR-type domain-containing protein</fullName>
    </recommendedName>
</protein>
<dbReference type="InterPro" id="IPR023772">
    <property type="entry name" value="DNA-bd_HTH_TetR-type_CS"/>
</dbReference>
<dbReference type="RefSeq" id="WP_094568828.1">
    <property type="nucleotide sequence ID" value="NZ_CP022743.1"/>
</dbReference>
<keyword evidence="1 2" id="KW-0238">DNA-binding</keyword>
<organism evidence="4 5">
    <name type="scientific">Mucilaginibacter xinganensis</name>
    <dbReference type="NCBI Taxonomy" id="1234841"/>
    <lineage>
        <taxon>Bacteria</taxon>
        <taxon>Pseudomonadati</taxon>
        <taxon>Bacteroidota</taxon>
        <taxon>Sphingobacteriia</taxon>
        <taxon>Sphingobacteriales</taxon>
        <taxon>Sphingobacteriaceae</taxon>
        <taxon>Mucilaginibacter</taxon>
    </lineage>
</organism>
<gene>
    <name evidence="4" type="ORF">MuYL_0292</name>
</gene>
<evidence type="ECO:0000259" key="3">
    <source>
        <dbReference type="PROSITE" id="PS50977"/>
    </source>
</evidence>
<dbReference type="InterPro" id="IPR036271">
    <property type="entry name" value="Tet_transcr_reg_TetR-rel_C_sf"/>
</dbReference>
<dbReference type="PROSITE" id="PS50977">
    <property type="entry name" value="HTH_TETR_2"/>
    <property type="match status" value="1"/>
</dbReference>
<dbReference type="Pfam" id="PF00440">
    <property type="entry name" value="TetR_N"/>
    <property type="match status" value="1"/>
</dbReference>
<proteinExistence type="predicted"/>